<dbReference type="GO" id="GO:0003677">
    <property type="term" value="F:DNA binding"/>
    <property type="evidence" value="ECO:0007669"/>
    <property type="project" value="UniProtKB-KW"/>
</dbReference>
<dbReference type="InterPro" id="IPR044946">
    <property type="entry name" value="Restrct_endonuc_typeI_TRD_sf"/>
</dbReference>
<comment type="similarity">
    <text evidence="1">Belongs to the type-I restriction system S methylase family.</text>
</comment>
<evidence type="ECO:0000256" key="3">
    <source>
        <dbReference type="ARBA" id="ARBA00023125"/>
    </source>
</evidence>
<comment type="caution">
    <text evidence="5">The sequence shown here is derived from an EMBL/GenBank/DDBJ whole genome shotgun (WGS) entry which is preliminary data.</text>
</comment>
<keyword evidence="3" id="KW-0238">DNA-binding</keyword>
<dbReference type="Gene3D" id="3.90.220.20">
    <property type="entry name" value="DNA methylase specificity domains"/>
    <property type="match status" value="3"/>
</dbReference>
<dbReference type="InterPro" id="IPR000055">
    <property type="entry name" value="Restrct_endonuc_typeI_TRD"/>
</dbReference>
<dbReference type="AlphaFoldDB" id="A0AB38H6S5"/>
<reference evidence="5 6" key="1">
    <citation type="submission" date="2018-06" db="EMBL/GenBank/DDBJ databases">
        <authorList>
            <consortium name="Pathogen Informatics"/>
            <person name="Doyle S."/>
        </authorList>
    </citation>
    <scope>NUCLEOTIDE SEQUENCE [LARGE SCALE GENOMIC DNA]</scope>
    <source>
        <strain evidence="5 6">NCTC8540</strain>
    </source>
</reference>
<evidence type="ECO:0000256" key="1">
    <source>
        <dbReference type="ARBA" id="ARBA00010923"/>
    </source>
</evidence>
<feature type="domain" description="Type I restriction modification DNA specificity" evidence="4">
    <location>
        <begin position="36"/>
        <end position="171"/>
    </location>
</feature>
<dbReference type="REBASE" id="431487">
    <property type="entry name" value="S.Hha8540III"/>
</dbReference>
<sequence length="425" mass="48286">MSKKYIFSDVAEFISEKILLKSLSVEHYISTDNMLPNLGGIVLADKLPTGDRCNHFKKGDVLFSNIRTYFKKVWLAEFEGGCSADVLIVRSKDENIVLNSYLYLIMCSDQFIDFTNASSKGSKMPRGDKNAILKYEFELPPIYEQKELVNRYLTFNQKIQLNTQINQTLEQIAQAIFKSWFIDFDPVKAKAEAKAQGATDEQANIAAMSVISGKSPDQLNAYKQTNPTDYQQLHQLAQAFPSEFEEIDGVEVPKGWGIEKIEDIIQKIPVGKKYSQKNVFEEGDIPVLDQGKSGIIGYHNDKAGVNASTDNPVIVFANHTCYMRLISYPFSAIQNVFAFKGKEVDVFWLYLATLGKQEFTEYKGHFPDFLIKQIVVPNKEMTFLFSQFISENFMKTFSNDEENKHLSKLRDLLLPKLLSGDVVNV</sequence>
<evidence type="ECO:0000259" key="4">
    <source>
        <dbReference type="Pfam" id="PF01420"/>
    </source>
</evidence>
<dbReference type="PANTHER" id="PTHR30408:SF13">
    <property type="entry name" value="TYPE I RESTRICTION ENZYME HINDI SPECIFICITY SUBUNIT"/>
    <property type="match status" value="1"/>
</dbReference>
<evidence type="ECO:0000313" key="5">
    <source>
        <dbReference type="EMBL" id="STO67810.1"/>
    </source>
</evidence>
<dbReference type="GO" id="GO:0009307">
    <property type="term" value="P:DNA restriction-modification system"/>
    <property type="evidence" value="ECO:0007669"/>
    <property type="project" value="UniProtKB-KW"/>
</dbReference>
<evidence type="ECO:0000313" key="6">
    <source>
        <dbReference type="Proteomes" id="UP000254496"/>
    </source>
</evidence>
<dbReference type="InterPro" id="IPR052021">
    <property type="entry name" value="Type-I_RS_S_subunit"/>
</dbReference>
<gene>
    <name evidence="5" type="primary">hsdS_2</name>
    <name evidence="5" type="ORF">NCTC8540_00281</name>
</gene>
<dbReference type="CDD" id="cd16961">
    <property type="entry name" value="RMtype1_S_TRD-CR_like"/>
    <property type="match status" value="1"/>
</dbReference>
<accession>A0AB38H6S5</accession>
<organism evidence="5 6">
    <name type="scientific">Canicola haemoglobinophilus</name>
    <dbReference type="NCBI Taxonomy" id="733"/>
    <lineage>
        <taxon>Bacteria</taxon>
        <taxon>Pseudomonadati</taxon>
        <taxon>Pseudomonadota</taxon>
        <taxon>Gammaproteobacteria</taxon>
        <taxon>Pasteurellales</taxon>
        <taxon>Pasteurellaceae</taxon>
        <taxon>Canicola</taxon>
    </lineage>
</organism>
<keyword evidence="2" id="KW-0680">Restriction system</keyword>
<protein>
    <submittedName>
        <fullName evidence="5">Type I restriction/modification specificity protein</fullName>
    </submittedName>
</protein>
<dbReference type="SUPFAM" id="SSF116734">
    <property type="entry name" value="DNA methylase specificity domain"/>
    <property type="match status" value="2"/>
</dbReference>
<dbReference type="EMBL" id="UGHJ01000001">
    <property type="protein sequence ID" value="STO67810.1"/>
    <property type="molecule type" value="Genomic_DNA"/>
</dbReference>
<dbReference type="Pfam" id="PF01420">
    <property type="entry name" value="Methylase_S"/>
    <property type="match status" value="1"/>
</dbReference>
<dbReference type="Proteomes" id="UP000254496">
    <property type="component" value="Unassembled WGS sequence"/>
</dbReference>
<name>A0AB38H6S5_9PAST</name>
<evidence type="ECO:0000256" key="2">
    <source>
        <dbReference type="ARBA" id="ARBA00022747"/>
    </source>
</evidence>
<dbReference type="RefSeq" id="WP_115072552.1">
    <property type="nucleotide sequence ID" value="NZ_UGHE01000002.1"/>
</dbReference>
<proteinExistence type="inferred from homology"/>
<dbReference type="PANTHER" id="PTHR30408">
    <property type="entry name" value="TYPE-1 RESTRICTION ENZYME ECOKI SPECIFICITY PROTEIN"/>
    <property type="match status" value="1"/>
</dbReference>